<proteinExistence type="predicted"/>
<dbReference type="InterPro" id="IPR026444">
    <property type="entry name" value="Secre_tail"/>
</dbReference>
<dbReference type="EMBL" id="FOHS01000004">
    <property type="protein sequence ID" value="SET89971.1"/>
    <property type="molecule type" value="Genomic_DNA"/>
</dbReference>
<dbReference type="STRING" id="82805.SAMN04487998_3064"/>
<dbReference type="OrthoDB" id="642696at2"/>
<dbReference type="InterPro" id="IPR011050">
    <property type="entry name" value="Pectin_lyase_fold/virulence"/>
</dbReference>
<evidence type="ECO:0000259" key="2">
    <source>
        <dbReference type="Pfam" id="PF13229"/>
    </source>
</evidence>
<dbReference type="NCBIfam" id="TIGR03804">
    <property type="entry name" value="para_beta_helix"/>
    <property type="match status" value="1"/>
</dbReference>
<accession>A0A1I0I0N6</accession>
<dbReference type="InterPro" id="IPR012334">
    <property type="entry name" value="Pectin_lyas_fold"/>
</dbReference>
<dbReference type="InterPro" id="IPR022441">
    <property type="entry name" value="Para_beta_helix_rpt-2"/>
</dbReference>
<dbReference type="SMART" id="SM00710">
    <property type="entry name" value="PbH1"/>
    <property type="match status" value="7"/>
</dbReference>
<feature type="chain" id="PRO_5011452285" evidence="1">
    <location>
        <begin position="25"/>
        <end position="1154"/>
    </location>
</feature>
<keyword evidence="5" id="KW-1185">Reference proteome</keyword>
<evidence type="ECO:0000256" key="1">
    <source>
        <dbReference type="SAM" id="SignalP"/>
    </source>
</evidence>
<reference evidence="5" key="1">
    <citation type="submission" date="2016-10" db="EMBL/GenBank/DDBJ databases">
        <authorList>
            <person name="Varghese N."/>
            <person name="Submissions S."/>
        </authorList>
    </citation>
    <scope>NUCLEOTIDE SEQUENCE [LARGE SCALE GENOMIC DNA]</scope>
    <source>
        <strain evidence="5">DSM 15310</strain>
    </source>
</reference>
<dbReference type="Pfam" id="PF13229">
    <property type="entry name" value="Beta_helix"/>
    <property type="match status" value="1"/>
</dbReference>
<feature type="domain" description="Secretion system C-terminal sorting" evidence="3">
    <location>
        <begin position="1078"/>
        <end position="1152"/>
    </location>
</feature>
<dbReference type="SUPFAM" id="SSF49478">
    <property type="entry name" value="Cna protein B-type domain"/>
    <property type="match status" value="1"/>
</dbReference>
<dbReference type="Gene3D" id="2.160.20.10">
    <property type="entry name" value="Single-stranded right-handed beta-helix, Pectin lyase-like"/>
    <property type="match status" value="1"/>
</dbReference>
<feature type="domain" description="Right handed beta helix" evidence="2">
    <location>
        <begin position="683"/>
        <end position="825"/>
    </location>
</feature>
<dbReference type="InterPro" id="IPR013783">
    <property type="entry name" value="Ig-like_fold"/>
</dbReference>
<dbReference type="Pfam" id="PF18962">
    <property type="entry name" value="Por_Secre_tail"/>
    <property type="match status" value="1"/>
</dbReference>
<organism evidence="4 5">
    <name type="scientific">Hymenobacter actinosclerus</name>
    <dbReference type="NCBI Taxonomy" id="82805"/>
    <lineage>
        <taxon>Bacteria</taxon>
        <taxon>Pseudomonadati</taxon>
        <taxon>Bacteroidota</taxon>
        <taxon>Cytophagia</taxon>
        <taxon>Cytophagales</taxon>
        <taxon>Hymenobacteraceae</taxon>
        <taxon>Hymenobacter</taxon>
    </lineage>
</organism>
<dbReference type="RefSeq" id="WP_092773094.1">
    <property type="nucleotide sequence ID" value="NZ_FOHS01000004.1"/>
</dbReference>
<dbReference type="Gene3D" id="2.60.40.10">
    <property type="entry name" value="Immunoglobulins"/>
    <property type="match status" value="1"/>
</dbReference>
<dbReference type="Proteomes" id="UP000198697">
    <property type="component" value="Unassembled WGS sequence"/>
</dbReference>
<dbReference type="NCBIfam" id="TIGR04183">
    <property type="entry name" value="Por_Secre_tail"/>
    <property type="match status" value="1"/>
</dbReference>
<sequence length="1154" mass="117205">MKTHLRLLLLLAAGVLSGQNASWAQTVPTLEFAAGANNPTGNGPTVSNQVITFQTNTNNPTGNTVGASVPLTTATLSLSNQEFTQPATKIVTRTGVAFGANLNATGQLAGSLALFPPLSLIGGSSNADYTSAVGGTGGIDVTFNRGTEIFVSTEPLPASVPANARYRYADLTITFNRSVANPIIHVTGLGGSFGGGIGFTSELDLVSADLGATAVTLSKLAGSVELNVTPTQILNSAPAPDGTTGEGAASGSVLVKTPNGGGVTSLVFRIYLRPNASGGAVHTTDNSRHTADGWIISVSSLASISPITGTVYEDVNYGGGAGRPRTAAGAVVRPNARVELYDSNGAFVSFTTTNASGQYTFTPGLGDYTVRVVNSTVTSRRPGAIAGLLPVQTYNNETNYVGGEDPTKTDAGNGGAGTTLAGLNTATTIAQSQAPVTVAVGTTAVTADFGFNFSTVVNTNNSGQGSLRQFISNSNALTNAGLDQDPFNGTPATGTTAIDPAPGTEYAIFMLNNGQGTALPGLRVGSASAGYSTTTKAFTFSLAALPTITDSNTAIDGKLQTILTGEGTTPTAANLAGEITLDFNTSNRGGISVTGGNTRIASLNITGAGNLGGGTNGSRALNTTGAAIADGVAIVFTGANTAGSLVTDVTSSNNTVASVLLVNGATNVTLSDNSFRTGRSVAANATNSTIAYDGAGVLLSNASDNTIQNNNISNNSGFGIELMAGSNRNLISGNILATNGLVTTITTDDAGISITSGNDNVISSNTISGSAGDGIVALTGTSGNRFTQNSISGNGNLGIDLSATSSATGDDVTKNANGKTAGSGANGLLNFPVITQASTTTTGTTNNNLRISGYAPAGSTIEFFLSDKTADGFGQGQTYLFTRVEGSTVNGVADADTKTGSYSGVFNGFDQGSETGASRFYFNIPISSLSPTLRTAITANTARITATATVGQNTSEFSANIKINQNSPLPVTLVAFGAKPSGLNAELNWKTAQELNNDHFVVERSFDGSRFEAVGEVKGQGSIQTATTYAFTDARAAALAPAGLVYYRLRQVDTDGTASLSEVQTVRFPLTARAQMDVYPNPATAIQDAKLDLSGAPAGTYLVTLVDMTGRTLRTFSQNGGTVQELQLTSLPNGTYLVRVQGNGQSFSRRVIKQ</sequence>
<dbReference type="SUPFAM" id="SSF51126">
    <property type="entry name" value="Pectin lyase-like"/>
    <property type="match status" value="1"/>
</dbReference>
<keyword evidence="1" id="KW-0732">Signal</keyword>
<name>A0A1I0I0N6_9BACT</name>
<dbReference type="AlphaFoldDB" id="A0A1I0I0N6"/>
<evidence type="ECO:0000313" key="5">
    <source>
        <dbReference type="Proteomes" id="UP000198697"/>
    </source>
</evidence>
<evidence type="ECO:0000313" key="4">
    <source>
        <dbReference type="EMBL" id="SET89971.1"/>
    </source>
</evidence>
<feature type="signal peptide" evidence="1">
    <location>
        <begin position="1"/>
        <end position="24"/>
    </location>
</feature>
<dbReference type="InterPro" id="IPR006626">
    <property type="entry name" value="PbH1"/>
</dbReference>
<dbReference type="InterPro" id="IPR039448">
    <property type="entry name" value="Beta_helix"/>
</dbReference>
<gene>
    <name evidence="4" type="ORF">SAMN04487998_3064</name>
</gene>
<evidence type="ECO:0000259" key="3">
    <source>
        <dbReference type="Pfam" id="PF18962"/>
    </source>
</evidence>
<protein>
    <submittedName>
        <fullName evidence="4">Por secretion system C-terminal sorting domain-containing protein</fullName>
    </submittedName>
</protein>